<evidence type="ECO:0000313" key="4">
    <source>
        <dbReference type="EMBL" id="PWG82401.1"/>
    </source>
</evidence>
<protein>
    <submittedName>
        <fullName evidence="4">Phosphoesterase</fullName>
    </submittedName>
</protein>
<gene>
    <name evidence="4" type="ORF">DDR33_00595</name>
</gene>
<dbReference type="CDD" id="cd03394">
    <property type="entry name" value="PAP2_like_5"/>
    <property type="match status" value="1"/>
</dbReference>
<keyword evidence="2" id="KW-0732">Signal</keyword>
<feature type="signal peptide" evidence="2">
    <location>
        <begin position="1"/>
        <end position="17"/>
    </location>
</feature>
<reference evidence="4 5" key="1">
    <citation type="submission" date="2018-04" db="EMBL/GenBank/DDBJ databases">
        <title>Pedobacter chongqingensis sp. nov., isolated from a rottenly hemp rope.</title>
        <authorList>
            <person name="Cai Y."/>
        </authorList>
    </citation>
    <scope>NUCLEOTIDE SEQUENCE [LARGE SCALE GENOMIC DNA]</scope>
    <source>
        <strain evidence="4 5">FJ4-8</strain>
    </source>
</reference>
<organism evidence="4 5">
    <name type="scientific">Pararcticibacter amylolyticus</name>
    <dbReference type="NCBI Taxonomy" id="2173175"/>
    <lineage>
        <taxon>Bacteria</taxon>
        <taxon>Pseudomonadati</taxon>
        <taxon>Bacteroidota</taxon>
        <taxon>Sphingobacteriia</taxon>
        <taxon>Sphingobacteriales</taxon>
        <taxon>Sphingobacteriaceae</taxon>
        <taxon>Pararcticibacter</taxon>
    </lineage>
</organism>
<evidence type="ECO:0000259" key="3">
    <source>
        <dbReference type="SMART" id="SM00014"/>
    </source>
</evidence>
<sequence>MKRLLVVLLLLSSISKAQTSDSLTTGMQNPDLFSTEENEAKKDIRMGHIVSYIPPAVCVGYGFMALNNNVLRRVDRNVYNDMRDDHPNFRTDIDDYMQYSPLVAAYALTFSGIKGKNNLMDQAALSFLSLGIAKGSVWFFKDKVRQLRPNQESYNSFPSGHTATAFAAAEIMNQEFGDRSAWYGIAAYSAATATGILRVYNNAHWFSNIIAGAGFGILSVKATYALYPHLKNLLQKNRNVALTPYYSAYGRGLSLTATF</sequence>
<accession>A0A2U2PLX4</accession>
<feature type="transmembrane region" description="Helical" evidence="1">
    <location>
        <begin position="206"/>
        <end position="227"/>
    </location>
</feature>
<keyword evidence="5" id="KW-1185">Reference proteome</keyword>
<dbReference type="InterPro" id="IPR000326">
    <property type="entry name" value="PAP2/HPO"/>
</dbReference>
<comment type="caution">
    <text evidence="4">The sequence shown here is derived from an EMBL/GenBank/DDBJ whole genome shotgun (WGS) entry which is preliminary data.</text>
</comment>
<evidence type="ECO:0000313" key="5">
    <source>
        <dbReference type="Proteomes" id="UP000245647"/>
    </source>
</evidence>
<dbReference type="RefSeq" id="WP_109413820.1">
    <property type="nucleotide sequence ID" value="NZ_QEAS01000001.1"/>
</dbReference>
<dbReference type="InterPro" id="IPR036938">
    <property type="entry name" value="PAP2/HPO_sf"/>
</dbReference>
<dbReference type="OrthoDB" id="9773582at2"/>
<dbReference type="SMART" id="SM00014">
    <property type="entry name" value="acidPPc"/>
    <property type="match status" value="1"/>
</dbReference>
<evidence type="ECO:0000256" key="2">
    <source>
        <dbReference type="SAM" id="SignalP"/>
    </source>
</evidence>
<feature type="transmembrane region" description="Helical" evidence="1">
    <location>
        <begin position="49"/>
        <end position="66"/>
    </location>
</feature>
<feature type="domain" description="Phosphatidic acid phosphatase type 2/haloperoxidase" evidence="3">
    <location>
        <begin position="124"/>
        <end position="224"/>
    </location>
</feature>
<dbReference type="Pfam" id="PF01569">
    <property type="entry name" value="PAP2"/>
    <property type="match status" value="1"/>
</dbReference>
<keyword evidence="1" id="KW-1133">Transmembrane helix</keyword>
<dbReference type="AlphaFoldDB" id="A0A2U2PLX4"/>
<feature type="chain" id="PRO_5015409040" evidence="2">
    <location>
        <begin position="18"/>
        <end position="259"/>
    </location>
</feature>
<dbReference type="SUPFAM" id="SSF48317">
    <property type="entry name" value="Acid phosphatase/Vanadium-dependent haloperoxidase"/>
    <property type="match status" value="1"/>
</dbReference>
<dbReference type="EMBL" id="QEAS01000001">
    <property type="protein sequence ID" value="PWG82401.1"/>
    <property type="molecule type" value="Genomic_DNA"/>
</dbReference>
<dbReference type="Proteomes" id="UP000245647">
    <property type="component" value="Unassembled WGS sequence"/>
</dbReference>
<evidence type="ECO:0000256" key="1">
    <source>
        <dbReference type="SAM" id="Phobius"/>
    </source>
</evidence>
<keyword evidence="1" id="KW-0812">Transmembrane</keyword>
<name>A0A2U2PLX4_9SPHI</name>
<dbReference type="Gene3D" id="1.20.144.10">
    <property type="entry name" value="Phosphatidic acid phosphatase type 2/haloperoxidase"/>
    <property type="match status" value="1"/>
</dbReference>
<proteinExistence type="predicted"/>
<keyword evidence="1" id="KW-0472">Membrane</keyword>
<feature type="transmembrane region" description="Helical" evidence="1">
    <location>
        <begin position="181"/>
        <end position="200"/>
    </location>
</feature>